<proteinExistence type="predicted"/>
<dbReference type="HOGENOM" id="CLU_125886_0_0_6"/>
<dbReference type="Pfam" id="PF07128">
    <property type="entry name" value="DUF1380"/>
    <property type="match status" value="1"/>
</dbReference>
<dbReference type="EMBL" id="CP001919">
    <property type="protein sequence ID" value="ADF64764.1"/>
    <property type="molecule type" value="Genomic_DNA"/>
</dbReference>
<dbReference type="eggNOG" id="ENOG50317UE">
    <property type="taxonomic scope" value="Bacteria"/>
</dbReference>
<organism evidence="1 2">
    <name type="scientific">Enterobacter cloacae subsp. cloacae (strain ATCC 13047 / DSM 30054 / NBRC 13535 / NCTC 10005 / WDCM 00083 / NCDC 279-56)</name>
    <dbReference type="NCBI Taxonomy" id="716541"/>
    <lineage>
        <taxon>Bacteria</taxon>
        <taxon>Pseudomonadati</taxon>
        <taxon>Pseudomonadota</taxon>
        <taxon>Gammaproteobacteria</taxon>
        <taxon>Enterobacterales</taxon>
        <taxon>Enterobacteriaceae</taxon>
        <taxon>Enterobacter</taxon>
        <taxon>Enterobacter cloacae complex</taxon>
    </lineage>
</organism>
<dbReference type="RefSeq" id="WP_013087145.1">
    <property type="nucleotide sequence ID" value="NC_014107.1"/>
</dbReference>
<evidence type="ECO:0000313" key="1">
    <source>
        <dbReference type="EMBL" id="ADF64764.1"/>
    </source>
</evidence>
<sequence>MYGTREELCVQLKNMFTFDEPLVLLVWTEEGISVACREAQPEPDGAEIRNLMKAIGEMKMTQYRQEGVNNLTVSDLLARQWEVANRQVSVPAVLLSRVLRNYECELENRIGMAWEAGRQEPESVRNELKDVHALQETLAA</sequence>
<dbReference type="KEGG" id="enc:ECL_A077"/>
<reference evidence="1 2" key="1">
    <citation type="journal article" date="2010" name="J. Bacteriol.">
        <title>Complete genome sequence of Enterobacter cloacae subsp. cloacae type strain ATCC 13047.</title>
        <authorList>
            <person name="Ren Y."/>
            <person name="Ren Y."/>
            <person name="Zhou Z."/>
            <person name="Guo X."/>
            <person name="Li Y."/>
            <person name="Feng L."/>
            <person name="Wang L."/>
        </authorList>
    </citation>
    <scope>NUCLEOTIDE SEQUENCE [LARGE SCALE GENOMIC DNA]</scope>
    <source>
        <strain evidence="2">ATCC 13047 / DSM 30054 / NBRC 13535 / NCTC 10005 / WDCM 00083 / NCDC 279-56</strain>
        <plasmid evidence="1">pECL_A</plasmid>
    </source>
</reference>
<name>A0A0H3CU17_ENTCC</name>
<dbReference type="Proteomes" id="UP000002363">
    <property type="component" value="Plasmid pECL_A"/>
</dbReference>
<evidence type="ECO:0008006" key="3">
    <source>
        <dbReference type="Google" id="ProtNLM"/>
    </source>
</evidence>
<dbReference type="AlphaFoldDB" id="A0A0H3CU17"/>
<accession>A0A0H3CU17</accession>
<dbReference type="EnsemblBacteria" id="ADF64764">
    <property type="protein sequence ID" value="ADF64764"/>
    <property type="gene ID" value="ECL_A077"/>
</dbReference>
<evidence type="ECO:0000313" key="2">
    <source>
        <dbReference type="Proteomes" id="UP000002363"/>
    </source>
</evidence>
<protein>
    <recommendedName>
        <fullName evidence="3">DUF1380 domain-containing protein</fullName>
    </recommendedName>
</protein>
<keyword evidence="2" id="KW-1185">Reference proteome</keyword>
<dbReference type="InterPro" id="IPR009811">
    <property type="entry name" value="DUF1380"/>
</dbReference>
<geneLocation type="plasmid" evidence="1 2">
    <name>pECL_A</name>
</geneLocation>
<gene>
    <name evidence="1" type="ordered locus">ECL_A077</name>
</gene>
<dbReference type="PATRIC" id="fig|716541.4.peg.66"/>
<dbReference type="OrthoDB" id="6612447at2"/>
<keyword evidence="1" id="KW-0614">Plasmid</keyword>